<dbReference type="EMBL" id="JAOEEO010000002">
    <property type="protein sequence ID" value="MDH0564108.1"/>
    <property type="molecule type" value="Genomic_DNA"/>
</dbReference>
<proteinExistence type="predicted"/>
<comment type="caution">
    <text evidence="2">The sequence shown here is derived from an EMBL/GenBank/DDBJ whole genome shotgun (WGS) entry which is preliminary data.</text>
</comment>
<feature type="transmembrane region" description="Helical" evidence="1">
    <location>
        <begin position="94"/>
        <end position="114"/>
    </location>
</feature>
<dbReference type="AlphaFoldDB" id="A0AA42I7R4"/>
<keyword evidence="1" id="KW-0812">Transmembrane</keyword>
<feature type="transmembrane region" description="Helical" evidence="1">
    <location>
        <begin position="140"/>
        <end position="162"/>
    </location>
</feature>
<accession>A0AA42I7R4</accession>
<dbReference type="RefSeq" id="WP_279695358.1">
    <property type="nucleotide sequence ID" value="NZ_JAOEEO010000002.1"/>
</dbReference>
<name>A0AA42I7R4_9GAMM</name>
<evidence type="ECO:0000313" key="2">
    <source>
        <dbReference type="EMBL" id="MDH0564108.1"/>
    </source>
</evidence>
<keyword evidence="1" id="KW-0472">Membrane</keyword>
<reference evidence="2" key="1">
    <citation type="submission" date="2022-09" db="EMBL/GenBank/DDBJ databases">
        <title>Intensive care unit water sources are persistently colonized with multi-drug resistant bacteria and are the site of extensive horizontal gene transfer of antibiotic resistance genes.</title>
        <authorList>
            <person name="Diorio-Toth L."/>
        </authorList>
    </citation>
    <scope>NUCLEOTIDE SEQUENCE</scope>
    <source>
        <strain evidence="2">GD04005</strain>
    </source>
</reference>
<protein>
    <submittedName>
        <fullName evidence="2">DUF805 domain-containing protein</fullName>
    </submittedName>
</protein>
<dbReference type="Pfam" id="PF05656">
    <property type="entry name" value="DUF805"/>
    <property type="match status" value="1"/>
</dbReference>
<organism evidence="2 3">
    <name type="scientific">Acinetobacter courvalinii</name>
    <dbReference type="NCBI Taxonomy" id="280147"/>
    <lineage>
        <taxon>Bacteria</taxon>
        <taxon>Pseudomonadati</taxon>
        <taxon>Pseudomonadota</taxon>
        <taxon>Gammaproteobacteria</taxon>
        <taxon>Moraxellales</taxon>
        <taxon>Moraxellaceae</taxon>
        <taxon>Acinetobacter</taxon>
    </lineage>
</organism>
<gene>
    <name evidence="2" type="ORF">N7644_10485</name>
</gene>
<dbReference type="Proteomes" id="UP001159329">
    <property type="component" value="Unassembled WGS sequence"/>
</dbReference>
<dbReference type="GO" id="GO:0005886">
    <property type="term" value="C:plasma membrane"/>
    <property type="evidence" value="ECO:0007669"/>
    <property type="project" value="TreeGrafter"/>
</dbReference>
<feature type="transmembrane region" description="Helical" evidence="1">
    <location>
        <begin position="60"/>
        <end position="82"/>
    </location>
</feature>
<evidence type="ECO:0000256" key="1">
    <source>
        <dbReference type="SAM" id="Phobius"/>
    </source>
</evidence>
<sequence>MTTSTQIQDSVFNAQGRFGRLAYAAWSFLSAIVLCVVIFILAFIGSLFTGSESNLETGDFPFVIIALFFISYVILIYFSFVFSIRRFHDRNQTGWLSLLMLIPLVNFIVMLYLFCAKGTEGPNKFGPVRATAPWEKVLGWIYIILIPLILIFALIGTAVPAYQEYLQRSQYIQSE</sequence>
<keyword evidence="1" id="KW-1133">Transmembrane helix</keyword>
<feature type="transmembrane region" description="Helical" evidence="1">
    <location>
        <begin position="21"/>
        <end position="48"/>
    </location>
</feature>
<dbReference type="PANTHER" id="PTHR34980">
    <property type="entry name" value="INNER MEMBRANE PROTEIN-RELATED-RELATED"/>
    <property type="match status" value="1"/>
</dbReference>
<dbReference type="InterPro" id="IPR008523">
    <property type="entry name" value="DUF805"/>
</dbReference>
<evidence type="ECO:0000313" key="3">
    <source>
        <dbReference type="Proteomes" id="UP001159329"/>
    </source>
</evidence>